<dbReference type="Gene3D" id="3.20.10.10">
    <property type="entry name" value="D-amino Acid Aminotransferase, subunit A, domain 2"/>
    <property type="match status" value="1"/>
</dbReference>
<dbReference type="AlphaFoldDB" id="A0A8J3B6B7"/>
<dbReference type="GO" id="GO:0046394">
    <property type="term" value="P:carboxylic acid biosynthetic process"/>
    <property type="evidence" value="ECO:0007669"/>
    <property type="project" value="UniProtKB-ARBA"/>
</dbReference>
<evidence type="ECO:0000313" key="3">
    <source>
        <dbReference type="Proteomes" id="UP000649739"/>
    </source>
</evidence>
<dbReference type="SUPFAM" id="SSF56752">
    <property type="entry name" value="D-aminoacid aminotransferase-like PLP-dependent enzymes"/>
    <property type="match status" value="1"/>
</dbReference>
<dbReference type="PANTHER" id="PTHR42743:SF11">
    <property type="entry name" value="AMINODEOXYCHORISMATE LYASE"/>
    <property type="match status" value="1"/>
</dbReference>
<comment type="similarity">
    <text evidence="1">Belongs to the class-IV pyridoxal-phosphate-dependent aminotransferase family.</text>
</comment>
<dbReference type="InterPro" id="IPR043131">
    <property type="entry name" value="BCAT-like_N"/>
</dbReference>
<sequence length="277" mass="28818">MAVLGRGVVPADTPVVRADDIGVLRGDGVFETMHVRGGQPWLLRQHLDRMARSAARLDLDLPPAAALTTLAAQACEQWPADREGALRLICTRGPEGGPAVTVLALLGPVPPASRAARSGGVTAITASLGVAADARTAAPWLLGGAKTLSYAMNMAALRWAAAQGADELLWVATDGWALEAPTSSLLWSAGDELGTVPATTTGILPGCTARYLLDHSHKLDLRPVERMITPAELRGVDGVWLVSSVRGVAPVRRLDDADLPTSPLTAALLDLAGFPTA</sequence>
<protein>
    <submittedName>
        <fullName evidence="2">4-amino-4-deoxychorismate lyase</fullName>
    </submittedName>
</protein>
<reference evidence="2" key="2">
    <citation type="submission" date="2020-09" db="EMBL/GenBank/DDBJ databases">
        <authorList>
            <person name="Sun Q."/>
            <person name="Ohkuma M."/>
        </authorList>
    </citation>
    <scope>NUCLEOTIDE SEQUENCE</scope>
    <source>
        <strain evidence="2">JCM 3090</strain>
    </source>
</reference>
<dbReference type="InterPro" id="IPR036038">
    <property type="entry name" value="Aminotransferase-like"/>
</dbReference>
<dbReference type="InterPro" id="IPR043132">
    <property type="entry name" value="BCAT-like_C"/>
</dbReference>
<proteinExistence type="inferred from homology"/>
<evidence type="ECO:0000256" key="1">
    <source>
        <dbReference type="ARBA" id="ARBA00009320"/>
    </source>
</evidence>
<comment type="caution">
    <text evidence="2">The sequence shown here is derived from an EMBL/GenBank/DDBJ whole genome shotgun (WGS) entry which is preliminary data.</text>
</comment>
<dbReference type="InterPro" id="IPR001544">
    <property type="entry name" value="Aminotrans_IV"/>
</dbReference>
<dbReference type="GO" id="GO:0016829">
    <property type="term" value="F:lyase activity"/>
    <property type="evidence" value="ECO:0007669"/>
    <property type="project" value="UniProtKB-KW"/>
</dbReference>
<keyword evidence="2" id="KW-0456">Lyase</keyword>
<gene>
    <name evidence="2" type="ORF">GCM10010123_21440</name>
</gene>
<dbReference type="Proteomes" id="UP000649739">
    <property type="component" value="Unassembled WGS sequence"/>
</dbReference>
<keyword evidence="3" id="KW-1185">Reference proteome</keyword>
<name>A0A8J3B6B7_9ACTN</name>
<accession>A0A8J3B6B7</accession>
<dbReference type="Pfam" id="PF01063">
    <property type="entry name" value="Aminotran_4"/>
    <property type="match status" value="1"/>
</dbReference>
<dbReference type="EMBL" id="BMQB01000004">
    <property type="protein sequence ID" value="GGJ91328.1"/>
    <property type="molecule type" value="Genomic_DNA"/>
</dbReference>
<dbReference type="Gene3D" id="3.30.470.10">
    <property type="match status" value="1"/>
</dbReference>
<dbReference type="PANTHER" id="PTHR42743">
    <property type="entry name" value="AMINO-ACID AMINOTRANSFERASE"/>
    <property type="match status" value="1"/>
</dbReference>
<dbReference type="InterPro" id="IPR050571">
    <property type="entry name" value="Class-IV_PLP-Dep_Aminotrnsfr"/>
</dbReference>
<evidence type="ECO:0000313" key="2">
    <source>
        <dbReference type="EMBL" id="GGJ91328.1"/>
    </source>
</evidence>
<dbReference type="GO" id="GO:0005829">
    <property type="term" value="C:cytosol"/>
    <property type="evidence" value="ECO:0007669"/>
    <property type="project" value="TreeGrafter"/>
</dbReference>
<organism evidence="2 3">
    <name type="scientific">Pilimelia anulata</name>
    <dbReference type="NCBI Taxonomy" id="53371"/>
    <lineage>
        <taxon>Bacteria</taxon>
        <taxon>Bacillati</taxon>
        <taxon>Actinomycetota</taxon>
        <taxon>Actinomycetes</taxon>
        <taxon>Micromonosporales</taxon>
        <taxon>Micromonosporaceae</taxon>
        <taxon>Pilimelia</taxon>
    </lineage>
</organism>
<reference evidence="2" key="1">
    <citation type="journal article" date="2014" name="Int. J. Syst. Evol. Microbiol.">
        <title>Complete genome sequence of Corynebacterium casei LMG S-19264T (=DSM 44701T), isolated from a smear-ripened cheese.</title>
        <authorList>
            <consortium name="US DOE Joint Genome Institute (JGI-PGF)"/>
            <person name="Walter F."/>
            <person name="Albersmeier A."/>
            <person name="Kalinowski J."/>
            <person name="Ruckert C."/>
        </authorList>
    </citation>
    <scope>NUCLEOTIDE SEQUENCE</scope>
    <source>
        <strain evidence="2">JCM 3090</strain>
    </source>
</reference>